<accession>A0A8E2E4J9</accession>
<evidence type="ECO:0000256" key="1">
    <source>
        <dbReference type="SAM" id="Phobius"/>
    </source>
</evidence>
<feature type="transmembrane region" description="Helical" evidence="1">
    <location>
        <begin position="12"/>
        <end position="34"/>
    </location>
</feature>
<dbReference type="EMBL" id="KV745156">
    <property type="protein sequence ID" value="OCK77081.1"/>
    <property type="molecule type" value="Genomic_DNA"/>
</dbReference>
<protein>
    <submittedName>
        <fullName evidence="2">Uncharacterized protein</fullName>
    </submittedName>
</protein>
<evidence type="ECO:0000313" key="2">
    <source>
        <dbReference type="EMBL" id="OCK77081.1"/>
    </source>
</evidence>
<proteinExistence type="predicted"/>
<sequence>MKGFTLESLHQLAYLTSCVLLTILYSTSITILYSVKSMKARLGIIPALLLVFSLISLFLSKSQSSRSELMIIISA</sequence>
<feature type="transmembrane region" description="Helical" evidence="1">
    <location>
        <begin position="40"/>
        <end position="60"/>
    </location>
</feature>
<dbReference type="AlphaFoldDB" id="A0A8E2E4J9"/>
<organism evidence="2 3">
    <name type="scientific">Lepidopterella palustris CBS 459.81</name>
    <dbReference type="NCBI Taxonomy" id="1314670"/>
    <lineage>
        <taxon>Eukaryota</taxon>
        <taxon>Fungi</taxon>
        <taxon>Dikarya</taxon>
        <taxon>Ascomycota</taxon>
        <taxon>Pezizomycotina</taxon>
        <taxon>Dothideomycetes</taxon>
        <taxon>Pleosporomycetidae</taxon>
        <taxon>Mytilinidiales</taxon>
        <taxon>Argynnaceae</taxon>
        <taxon>Lepidopterella</taxon>
    </lineage>
</organism>
<evidence type="ECO:0000313" key="3">
    <source>
        <dbReference type="Proteomes" id="UP000250266"/>
    </source>
</evidence>
<dbReference type="Proteomes" id="UP000250266">
    <property type="component" value="Unassembled WGS sequence"/>
</dbReference>
<keyword evidence="1" id="KW-1133">Transmembrane helix</keyword>
<reference evidence="2 3" key="1">
    <citation type="journal article" date="2016" name="Nat. Commun.">
        <title>Ectomycorrhizal ecology is imprinted in the genome of the dominant symbiotic fungus Cenococcum geophilum.</title>
        <authorList>
            <consortium name="DOE Joint Genome Institute"/>
            <person name="Peter M."/>
            <person name="Kohler A."/>
            <person name="Ohm R.A."/>
            <person name="Kuo A."/>
            <person name="Krutzmann J."/>
            <person name="Morin E."/>
            <person name="Arend M."/>
            <person name="Barry K.W."/>
            <person name="Binder M."/>
            <person name="Choi C."/>
            <person name="Clum A."/>
            <person name="Copeland A."/>
            <person name="Grisel N."/>
            <person name="Haridas S."/>
            <person name="Kipfer T."/>
            <person name="LaButti K."/>
            <person name="Lindquist E."/>
            <person name="Lipzen A."/>
            <person name="Maire R."/>
            <person name="Meier B."/>
            <person name="Mihaltcheva S."/>
            <person name="Molinier V."/>
            <person name="Murat C."/>
            <person name="Poggeler S."/>
            <person name="Quandt C.A."/>
            <person name="Sperisen C."/>
            <person name="Tritt A."/>
            <person name="Tisserant E."/>
            <person name="Crous P.W."/>
            <person name="Henrissat B."/>
            <person name="Nehls U."/>
            <person name="Egli S."/>
            <person name="Spatafora J.W."/>
            <person name="Grigoriev I.V."/>
            <person name="Martin F.M."/>
        </authorList>
    </citation>
    <scope>NUCLEOTIDE SEQUENCE [LARGE SCALE GENOMIC DNA]</scope>
    <source>
        <strain evidence="2 3">CBS 459.81</strain>
    </source>
</reference>
<keyword evidence="1" id="KW-0812">Transmembrane</keyword>
<keyword evidence="3" id="KW-1185">Reference proteome</keyword>
<name>A0A8E2E4J9_9PEZI</name>
<gene>
    <name evidence="2" type="ORF">K432DRAFT_384968</name>
</gene>
<keyword evidence="1" id="KW-0472">Membrane</keyword>